<gene>
    <name evidence="2" type="ORF">BN2614_LOCUS3</name>
</gene>
<feature type="compositionally biased region" description="Low complexity" evidence="1">
    <location>
        <begin position="162"/>
        <end position="173"/>
    </location>
</feature>
<feature type="compositionally biased region" description="Basic residues" evidence="1">
    <location>
        <begin position="228"/>
        <end position="237"/>
    </location>
</feature>
<comment type="caution">
    <text evidence="2">The sequence shown here is derived from an EMBL/GenBank/DDBJ whole genome shotgun (WGS) entry which is preliminary data.</text>
</comment>
<evidence type="ECO:0000256" key="1">
    <source>
        <dbReference type="SAM" id="MobiDB-lite"/>
    </source>
</evidence>
<evidence type="ECO:0000313" key="3">
    <source>
        <dbReference type="Proteomes" id="UP000269945"/>
    </source>
</evidence>
<proteinExistence type="predicted"/>
<dbReference type="Proteomes" id="UP000269945">
    <property type="component" value="Unassembled WGS sequence"/>
</dbReference>
<feature type="region of interest" description="Disordered" evidence="1">
    <location>
        <begin position="153"/>
        <end position="180"/>
    </location>
</feature>
<dbReference type="AlphaFoldDB" id="A0A9X9Q3U3"/>
<organism evidence="2 3">
    <name type="scientific">Gulo gulo</name>
    <name type="common">Wolverine</name>
    <name type="synonym">Gluton</name>
    <dbReference type="NCBI Taxonomy" id="48420"/>
    <lineage>
        <taxon>Eukaryota</taxon>
        <taxon>Metazoa</taxon>
        <taxon>Chordata</taxon>
        <taxon>Craniata</taxon>
        <taxon>Vertebrata</taxon>
        <taxon>Euteleostomi</taxon>
        <taxon>Mammalia</taxon>
        <taxon>Eutheria</taxon>
        <taxon>Laurasiatheria</taxon>
        <taxon>Carnivora</taxon>
        <taxon>Caniformia</taxon>
        <taxon>Musteloidea</taxon>
        <taxon>Mustelidae</taxon>
        <taxon>Guloninae</taxon>
        <taxon>Gulo</taxon>
    </lineage>
</organism>
<evidence type="ECO:0000313" key="2">
    <source>
        <dbReference type="EMBL" id="VCX05409.1"/>
    </source>
</evidence>
<accession>A0A9X9Q3U3</accession>
<sequence>GYPWVGGADADLTARPRFVCDGVSAGCTWRNFGSACWLPGGGDGGRCLGPRGLRAPRRVGSGPRSPHLSRTLTLQCLERGRRPGVNRRLLVGRGLSRLHPSLLSPLPQSLPAFGSGFAAARACTPPRIRVSPPTWPCSTGEWIGAAPRLRDVREHPGKGSRARVSAAAGTARARPQERAGLGARLARVSAGASGRWEAGGTGWAREAGWGLRSRLQSLARQMGVTRGRAARSRRLSGAHRLGTRTPNPLTGGPGSRGAPARGWGQWLLPSDAPFPKGGPSSPAWRCGHCSAAALARTPSRGWRSPQLAGCLSCLRDEATERTPRPHRCPGAVAPVTFLCPSPTAPRTRSLSLSGQTEETSLVPGAGGDCGDATRILNSLEIRSPWLPETWRYRFACLRVCWEGCLLREVGT</sequence>
<dbReference type="EMBL" id="CYRY02031223">
    <property type="protein sequence ID" value="VCX05409.1"/>
    <property type="molecule type" value="Genomic_DNA"/>
</dbReference>
<protein>
    <submittedName>
        <fullName evidence="2">Uncharacterized protein</fullName>
    </submittedName>
</protein>
<reference evidence="2 3" key="1">
    <citation type="submission" date="2018-10" db="EMBL/GenBank/DDBJ databases">
        <authorList>
            <person name="Ekblom R."/>
            <person name="Jareborg N."/>
        </authorList>
    </citation>
    <scope>NUCLEOTIDE SEQUENCE [LARGE SCALE GENOMIC DNA]</scope>
    <source>
        <tissue evidence="2">Muscle</tissue>
    </source>
</reference>
<name>A0A9X9Q3U3_GULGU</name>
<feature type="non-terminal residue" evidence="2">
    <location>
        <position position="1"/>
    </location>
</feature>
<keyword evidence="3" id="KW-1185">Reference proteome</keyword>
<feature type="region of interest" description="Disordered" evidence="1">
    <location>
        <begin position="222"/>
        <end position="259"/>
    </location>
</feature>